<keyword evidence="6" id="KW-0496">Mitochondrion</keyword>
<dbReference type="InterPro" id="IPR029063">
    <property type="entry name" value="SAM-dependent_MTases_sf"/>
</dbReference>
<evidence type="ECO:0000313" key="9">
    <source>
        <dbReference type="Proteomes" id="UP001430953"/>
    </source>
</evidence>
<dbReference type="GO" id="GO:0005763">
    <property type="term" value="C:mitochondrial small ribosomal subunit"/>
    <property type="evidence" value="ECO:0007669"/>
    <property type="project" value="TreeGrafter"/>
</dbReference>
<dbReference type="GO" id="GO:0003735">
    <property type="term" value="F:structural constituent of ribosome"/>
    <property type="evidence" value="ECO:0007669"/>
    <property type="project" value="TreeGrafter"/>
</dbReference>
<accession>A0AAW2FFF1</accession>
<dbReference type="AlphaFoldDB" id="A0AAW2FFF1"/>
<dbReference type="Gene3D" id="3.40.50.150">
    <property type="entry name" value="Vaccinia Virus protein VP39"/>
    <property type="match status" value="1"/>
</dbReference>
<dbReference type="PANTHER" id="PTHR13184">
    <property type="entry name" value="37S RIBOSOMAL PROTEIN S22"/>
    <property type="match status" value="1"/>
</dbReference>
<evidence type="ECO:0008006" key="10">
    <source>
        <dbReference type="Google" id="ProtNLM"/>
    </source>
</evidence>
<dbReference type="GO" id="GO:0006412">
    <property type="term" value="P:translation"/>
    <property type="evidence" value="ECO:0007669"/>
    <property type="project" value="InterPro"/>
</dbReference>
<protein>
    <recommendedName>
        <fullName evidence="10">Methyltransferase-like protein 17, mitochondrial</fullName>
    </recommendedName>
</protein>
<evidence type="ECO:0000256" key="5">
    <source>
        <dbReference type="ARBA" id="ARBA00023014"/>
    </source>
</evidence>
<dbReference type="GO" id="GO:0051536">
    <property type="term" value="F:iron-sulfur cluster binding"/>
    <property type="evidence" value="ECO:0007669"/>
    <property type="project" value="UniProtKB-KW"/>
</dbReference>
<evidence type="ECO:0000313" key="8">
    <source>
        <dbReference type="EMBL" id="KAL0113738.1"/>
    </source>
</evidence>
<dbReference type="Pfam" id="PF09243">
    <property type="entry name" value="Rsm22"/>
    <property type="match status" value="1"/>
</dbReference>
<dbReference type="InterPro" id="IPR052571">
    <property type="entry name" value="Mt_RNA_Methyltransferase"/>
</dbReference>
<evidence type="ECO:0000256" key="4">
    <source>
        <dbReference type="ARBA" id="ARBA00023004"/>
    </source>
</evidence>
<evidence type="ECO:0000256" key="3">
    <source>
        <dbReference type="ARBA" id="ARBA00022946"/>
    </source>
</evidence>
<dbReference type="GO" id="GO:0008168">
    <property type="term" value="F:methyltransferase activity"/>
    <property type="evidence" value="ECO:0007669"/>
    <property type="project" value="InterPro"/>
</dbReference>
<comment type="caution">
    <text evidence="8">The sequence shown here is derived from an EMBL/GenBank/DDBJ whole genome shotgun (WGS) entry which is preliminary data.</text>
</comment>
<keyword evidence="9" id="KW-1185">Reference proteome</keyword>
<sequence length="460" mass="53778">MKLIASRVQGVRFSSLRCFSAKPIAVLEDTVSTSISNNEMKFRHHPGVINPRTPTFPKWASTEIHNILKEKKIVLKEIRESANKLENYLNKRHPSLEQSQLAEKIKKVEKQLNAANPLSAVSAEDIDFHKNAKAKLILKQNVYNWQPINFDKLTALTYLVGRTVQNYAEAHRIFNEIKSRDKDFKPRTLFDFGSGVGTIMWAASDIWPETIREFFCVEPSPFMTQLSERFTKVAEPKIENVYYRQYFPMSTQTYDIVVSAHSLFELPGMESRIDALLNLWTKTEKYLIIIEEGTNAGFKLVNEARDFILKYSNSKHRKERQFVHIFSPCPHDLTCPRFATDNTPCNFSVLYHPLQFLGGWKHKQNLYSYVVLKKVKRPENDEQWPRIVRSILKRSNHTICRMCTANGELKEEIFTKYKHGRFMYRCAKDSKWGDRLPIHFEQQENLEKEKENCDIKKSET</sequence>
<keyword evidence="2" id="KW-0479">Metal-binding</keyword>
<evidence type="ECO:0000256" key="7">
    <source>
        <dbReference type="ARBA" id="ARBA00045681"/>
    </source>
</evidence>
<dbReference type="GO" id="GO:0046872">
    <property type="term" value="F:metal ion binding"/>
    <property type="evidence" value="ECO:0007669"/>
    <property type="project" value="UniProtKB-KW"/>
</dbReference>
<keyword evidence="4" id="KW-0408">Iron</keyword>
<dbReference type="EMBL" id="JADYXP020000012">
    <property type="protein sequence ID" value="KAL0113738.1"/>
    <property type="molecule type" value="Genomic_DNA"/>
</dbReference>
<keyword evidence="5" id="KW-0411">Iron-sulfur</keyword>
<evidence type="ECO:0000256" key="2">
    <source>
        <dbReference type="ARBA" id="ARBA00022723"/>
    </source>
</evidence>
<dbReference type="InterPro" id="IPR015324">
    <property type="entry name" value="Ribosomal_Rsm22-like"/>
</dbReference>
<gene>
    <name evidence="8" type="ORF">PUN28_012693</name>
</gene>
<name>A0AAW2FFF1_9HYME</name>
<dbReference type="Proteomes" id="UP001430953">
    <property type="component" value="Unassembled WGS sequence"/>
</dbReference>
<evidence type="ECO:0000256" key="1">
    <source>
        <dbReference type="ARBA" id="ARBA00004173"/>
    </source>
</evidence>
<keyword evidence="3" id="KW-0809">Transit peptide</keyword>
<comment type="subcellular location">
    <subcellularLocation>
        <location evidence="1">Mitochondrion</location>
    </subcellularLocation>
</comment>
<proteinExistence type="predicted"/>
<organism evidence="8 9">
    <name type="scientific">Cardiocondyla obscurior</name>
    <dbReference type="NCBI Taxonomy" id="286306"/>
    <lineage>
        <taxon>Eukaryota</taxon>
        <taxon>Metazoa</taxon>
        <taxon>Ecdysozoa</taxon>
        <taxon>Arthropoda</taxon>
        <taxon>Hexapoda</taxon>
        <taxon>Insecta</taxon>
        <taxon>Pterygota</taxon>
        <taxon>Neoptera</taxon>
        <taxon>Endopterygota</taxon>
        <taxon>Hymenoptera</taxon>
        <taxon>Apocrita</taxon>
        <taxon>Aculeata</taxon>
        <taxon>Formicoidea</taxon>
        <taxon>Formicidae</taxon>
        <taxon>Myrmicinae</taxon>
        <taxon>Cardiocondyla</taxon>
    </lineage>
</organism>
<evidence type="ECO:0000256" key="6">
    <source>
        <dbReference type="ARBA" id="ARBA00023128"/>
    </source>
</evidence>
<comment type="function">
    <text evidence="7">Mitochondrial ribosome (mitoribosome) assembly factor. Binds at the interface of the head and body domains of the mitochondrial small ribosomal subunit (mt-SSU), occluding the mRNA channel and preventing compaction of the head domain towards the body. Probable inactive methyltransferase: retains the characteristic folding and ability to bind S-adenosyl-L-methionine, but it probably lost its methyltransferase activity.</text>
</comment>
<dbReference type="SUPFAM" id="SSF53335">
    <property type="entry name" value="S-adenosyl-L-methionine-dependent methyltransferases"/>
    <property type="match status" value="1"/>
</dbReference>
<reference evidence="8 9" key="1">
    <citation type="submission" date="2023-03" db="EMBL/GenBank/DDBJ databases">
        <title>High recombination rates correlate with genetic variation in Cardiocondyla obscurior ants.</title>
        <authorList>
            <person name="Errbii M."/>
        </authorList>
    </citation>
    <scope>NUCLEOTIDE SEQUENCE [LARGE SCALE GENOMIC DNA]</scope>
    <source>
        <strain evidence="8">Alpha-2009</strain>
        <tissue evidence="8">Whole body</tissue>
    </source>
</reference>
<dbReference type="PANTHER" id="PTHR13184:SF5">
    <property type="entry name" value="METHYLTRANSFERASE-LIKE PROTEIN 17, MITOCHONDRIAL"/>
    <property type="match status" value="1"/>
</dbReference>